<organism evidence="3 4">
    <name type="scientific">Phytophthora megakarya</name>
    <dbReference type="NCBI Taxonomy" id="4795"/>
    <lineage>
        <taxon>Eukaryota</taxon>
        <taxon>Sar</taxon>
        <taxon>Stramenopiles</taxon>
        <taxon>Oomycota</taxon>
        <taxon>Peronosporomycetes</taxon>
        <taxon>Peronosporales</taxon>
        <taxon>Peronosporaceae</taxon>
        <taxon>Phytophthora</taxon>
    </lineage>
</organism>
<reference evidence="4" key="1">
    <citation type="submission" date="2017-03" db="EMBL/GenBank/DDBJ databases">
        <title>Phytopthora megakarya and P. palmivora, two closely related causual agents of cacao black pod achieved similar genome size and gene model numbers by different mechanisms.</title>
        <authorList>
            <person name="Ali S."/>
            <person name="Shao J."/>
            <person name="Larry D.J."/>
            <person name="Kronmiller B."/>
            <person name="Shen D."/>
            <person name="Strem M.D."/>
            <person name="Melnick R.L."/>
            <person name="Guiltinan M.J."/>
            <person name="Tyler B.M."/>
            <person name="Meinhardt L.W."/>
            <person name="Bailey B.A."/>
        </authorList>
    </citation>
    <scope>NUCLEOTIDE SEQUENCE [LARGE SCALE GENOMIC DNA]</scope>
    <source>
        <strain evidence="4">zdho120</strain>
    </source>
</reference>
<gene>
    <name evidence="3" type="ORF">PHMEG_00039300</name>
</gene>
<evidence type="ECO:0000313" key="4">
    <source>
        <dbReference type="Proteomes" id="UP000198211"/>
    </source>
</evidence>
<keyword evidence="2" id="KW-1133">Transmembrane helix</keyword>
<feature type="region of interest" description="Disordered" evidence="1">
    <location>
        <begin position="121"/>
        <end position="216"/>
    </location>
</feature>
<accession>A0A225UFW2</accession>
<feature type="compositionally biased region" description="Acidic residues" evidence="1">
    <location>
        <begin position="156"/>
        <end position="165"/>
    </location>
</feature>
<feature type="compositionally biased region" description="Low complexity" evidence="1">
    <location>
        <begin position="126"/>
        <end position="147"/>
    </location>
</feature>
<name>A0A225UFW2_9STRA</name>
<protein>
    <submittedName>
        <fullName evidence="3">Uncharacterized protein</fullName>
    </submittedName>
</protein>
<feature type="transmembrane region" description="Helical" evidence="2">
    <location>
        <begin position="6"/>
        <end position="28"/>
    </location>
</feature>
<evidence type="ECO:0000313" key="3">
    <source>
        <dbReference type="EMBL" id="OWY91908.1"/>
    </source>
</evidence>
<dbReference type="EMBL" id="NBNE01019200">
    <property type="protein sequence ID" value="OWY91908.1"/>
    <property type="molecule type" value="Genomic_DNA"/>
</dbReference>
<comment type="caution">
    <text evidence="3">The sequence shown here is derived from an EMBL/GenBank/DDBJ whole genome shotgun (WGS) entry which is preliminary data.</text>
</comment>
<dbReference type="OrthoDB" id="104486at2759"/>
<keyword evidence="4" id="KW-1185">Reference proteome</keyword>
<keyword evidence="2" id="KW-0472">Membrane</keyword>
<evidence type="ECO:0000256" key="2">
    <source>
        <dbReference type="SAM" id="Phobius"/>
    </source>
</evidence>
<sequence length="216" mass="23470">MNETVEAPVAAITATAPVTALLLLIMAFNKTDWSLEDILELNSSIVDKVCRSGTSVGSRDIGAIVEDLIDANPFPDAKDEMHWRDPKTGAEVVFPLQHAIDYAFYVDGHVTPVPDTVGTAFCKPPSQTTRTATASRTRSRANRSGASLELFNTPINEDDDYDYDAGDAIPESPEQNSAVDSAGARRSRNRYADDQGSDLLLENKRVNAGKYDGRGY</sequence>
<feature type="compositionally biased region" description="Basic and acidic residues" evidence="1">
    <location>
        <begin position="201"/>
        <end position="216"/>
    </location>
</feature>
<dbReference type="Proteomes" id="UP000198211">
    <property type="component" value="Unassembled WGS sequence"/>
</dbReference>
<evidence type="ECO:0000256" key="1">
    <source>
        <dbReference type="SAM" id="MobiDB-lite"/>
    </source>
</evidence>
<dbReference type="AlphaFoldDB" id="A0A225UFW2"/>
<keyword evidence="2" id="KW-0812">Transmembrane</keyword>
<proteinExistence type="predicted"/>